<accession>A0A841C5J8</accession>
<proteinExistence type="predicted"/>
<dbReference type="InterPro" id="IPR001387">
    <property type="entry name" value="Cro/C1-type_HTH"/>
</dbReference>
<organism evidence="3 4">
    <name type="scientific">Lactovum miscens</name>
    <dbReference type="NCBI Taxonomy" id="190387"/>
    <lineage>
        <taxon>Bacteria</taxon>
        <taxon>Bacillati</taxon>
        <taxon>Bacillota</taxon>
        <taxon>Bacilli</taxon>
        <taxon>Lactobacillales</taxon>
        <taxon>Streptococcaceae</taxon>
        <taxon>Lactovum</taxon>
    </lineage>
</organism>
<evidence type="ECO:0000259" key="2">
    <source>
        <dbReference type="PROSITE" id="PS50943"/>
    </source>
</evidence>
<sequence length="61" mass="7194">MKRIKLIQARNLKKITQKEMSEKLNITEISYQRIEYGTQNPKLETSLKISEILGRTVNNLF</sequence>
<dbReference type="InterPro" id="IPR010982">
    <property type="entry name" value="Lambda_DNA-bd_dom_sf"/>
</dbReference>
<name>A0A841C5J8_9LACT</name>
<dbReference type="PANTHER" id="PTHR46558">
    <property type="entry name" value="TRACRIPTIONAL REGULATORY PROTEIN-RELATED-RELATED"/>
    <property type="match status" value="1"/>
</dbReference>
<keyword evidence="4" id="KW-1185">Reference proteome</keyword>
<dbReference type="CDD" id="cd00093">
    <property type="entry name" value="HTH_XRE"/>
    <property type="match status" value="1"/>
</dbReference>
<dbReference type="PANTHER" id="PTHR46558:SF4">
    <property type="entry name" value="DNA-BIDING PHAGE PROTEIN"/>
    <property type="match status" value="1"/>
</dbReference>
<evidence type="ECO:0000256" key="1">
    <source>
        <dbReference type="ARBA" id="ARBA00023125"/>
    </source>
</evidence>
<evidence type="ECO:0000313" key="3">
    <source>
        <dbReference type="EMBL" id="MBB5887624.1"/>
    </source>
</evidence>
<dbReference type="PROSITE" id="PS50943">
    <property type="entry name" value="HTH_CROC1"/>
    <property type="match status" value="1"/>
</dbReference>
<dbReference type="Proteomes" id="UP000562464">
    <property type="component" value="Unassembled WGS sequence"/>
</dbReference>
<evidence type="ECO:0000313" key="4">
    <source>
        <dbReference type="Proteomes" id="UP000562464"/>
    </source>
</evidence>
<reference evidence="3 4" key="1">
    <citation type="submission" date="2020-08" db="EMBL/GenBank/DDBJ databases">
        <title>Genomic Encyclopedia of Type Strains, Phase IV (KMG-IV): sequencing the most valuable type-strain genomes for metagenomic binning, comparative biology and taxonomic classification.</title>
        <authorList>
            <person name="Goeker M."/>
        </authorList>
    </citation>
    <scope>NUCLEOTIDE SEQUENCE [LARGE SCALE GENOMIC DNA]</scope>
    <source>
        <strain evidence="3 4">DSM 14925</strain>
    </source>
</reference>
<dbReference type="SUPFAM" id="SSF47413">
    <property type="entry name" value="lambda repressor-like DNA-binding domains"/>
    <property type="match status" value="1"/>
</dbReference>
<dbReference type="Pfam" id="PF01381">
    <property type="entry name" value="HTH_3"/>
    <property type="match status" value="1"/>
</dbReference>
<dbReference type="AlphaFoldDB" id="A0A841C5J8"/>
<keyword evidence="1 3" id="KW-0238">DNA-binding</keyword>
<gene>
    <name evidence="3" type="ORF">HNQ37_000496</name>
</gene>
<comment type="caution">
    <text evidence="3">The sequence shown here is derived from an EMBL/GenBank/DDBJ whole genome shotgun (WGS) entry which is preliminary data.</text>
</comment>
<dbReference type="GO" id="GO:0003677">
    <property type="term" value="F:DNA binding"/>
    <property type="evidence" value="ECO:0007669"/>
    <property type="project" value="UniProtKB-KW"/>
</dbReference>
<dbReference type="SMART" id="SM00530">
    <property type="entry name" value="HTH_XRE"/>
    <property type="match status" value="1"/>
</dbReference>
<feature type="domain" description="HTH cro/C1-type" evidence="2">
    <location>
        <begin position="6"/>
        <end position="60"/>
    </location>
</feature>
<protein>
    <submittedName>
        <fullName evidence="3">DNA-binding XRE family transcriptional regulator</fullName>
    </submittedName>
</protein>
<dbReference type="RefSeq" id="WP_221289015.1">
    <property type="nucleotide sequence ID" value="NZ_JACHHV010000005.1"/>
</dbReference>
<dbReference type="EMBL" id="JACHHV010000005">
    <property type="protein sequence ID" value="MBB5887624.1"/>
    <property type="molecule type" value="Genomic_DNA"/>
</dbReference>
<dbReference type="Gene3D" id="1.10.260.40">
    <property type="entry name" value="lambda repressor-like DNA-binding domains"/>
    <property type="match status" value="1"/>
</dbReference>